<keyword evidence="3" id="KW-1185">Reference proteome</keyword>
<gene>
    <name evidence="2" type="ORF">NDU88_004591</name>
</gene>
<feature type="region of interest" description="Disordered" evidence="1">
    <location>
        <begin position="33"/>
        <end position="52"/>
    </location>
</feature>
<sequence>MCAYTVLSLDRLGKVARERRVFNQSVRWRQIPPRPAVTTSDGQGGRKRSLRVGADSAGLASRNFRGSSGWSLMLKPGASGSDA</sequence>
<dbReference type="Proteomes" id="UP001066276">
    <property type="component" value="Chromosome 9"/>
</dbReference>
<evidence type="ECO:0000256" key="1">
    <source>
        <dbReference type="SAM" id="MobiDB-lite"/>
    </source>
</evidence>
<accession>A0AAV7MTZ1</accession>
<comment type="caution">
    <text evidence="2">The sequence shown here is derived from an EMBL/GenBank/DDBJ whole genome shotgun (WGS) entry which is preliminary data.</text>
</comment>
<name>A0AAV7MTZ1_PLEWA</name>
<protein>
    <submittedName>
        <fullName evidence="2">Uncharacterized protein</fullName>
    </submittedName>
</protein>
<proteinExistence type="predicted"/>
<evidence type="ECO:0000313" key="2">
    <source>
        <dbReference type="EMBL" id="KAJ1107198.1"/>
    </source>
</evidence>
<organism evidence="2 3">
    <name type="scientific">Pleurodeles waltl</name>
    <name type="common">Iberian ribbed newt</name>
    <dbReference type="NCBI Taxonomy" id="8319"/>
    <lineage>
        <taxon>Eukaryota</taxon>
        <taxon>Metazoa</taxon>
        <taxon>Chordata</taxon>
        <taxon>Craniata</taxon>
        <taxon>Vertebrata</taxon>
        <taxon>Euteleostomi</taxon>
        <taxon>Amphibia</taxon>
        <taxon>Batrachia</taxon>
        <taxon>Caudata</taxon>
        <taxon>Salamandroidea</taxon>
        <taxon>Salamandridae</taxon>
        <taxon>Pleurodelinae</taxon>
        <taxon>Pleurodeles</taxon>
    </lineage>
</organism>
<dbReference type="EMBL" id="JANPWB010000013">
    <property type="protein sequence ID" value="KAJ1107198.1"/>
    <property type="molecule type" value="Genomic_DNA"/>
</dbReference>
<evidence type="ECO:0000313" key="3">
    <source>
        <dbReference type="Proteomes" id="UP001066276"/>
    </source>
</evidence>
<dbReference type="AlphaFoldDB" id="A0AAV7MTZ1"/>
<reference evidence="2" key="1">
    <citation type="journal article" date="2022" name="bioRxiv">
        <title>Sequencing and chromosome-scale assembly of the giantPleurodeles waltlgenome.</title>
        <authorList>
            <person name="Brown T."/>
            <person name="Elewa A."/>
            <person name="Iarovenko S."/>
            <person name="Subramanian E."/>
            <person name="Araus A.J."/>
            <person name="Petzold A."/>
            <person name="Susuki M."/>
            <person name="Suzuki K.-i.T."/>
            <person name="Hayashi T."/>
            <person name="Toyoda A."/>
            <person name="Oliveira C."/>
            <person name="Osipova E."/>
            <person name="Leigh N.D."/>
            <person name="Simon A."/>
            <person name="Yun M.H."/>
        </authorList>
    </citation>
    <scope>NUCLEOTIDE SEQUENCE</scope>
    <source>
        <strain evidence="2">20211129_DDA</strain>
        <tissue evidence="2">Liver</tissue>
    </source>
</reference>